<protein>
    <recommendedName>
        <fullName evidence="1 7">Transcriptional regulator MraZ</fullName>
    </recommendedName>
</protein>
<dbReference type="AlphaFoldDB" id="A0A1X3CK49"/>
<keyword evidence="6 7" id="KW-0804">Transcription</keyword>
<dbReference type="GO" id="GO:0003700">
    <property type="term" value="F:DNA-binding transcription factor activity"/>
    <property type="evidence" value="ECO:0007669"/>
    <property type="project" value="UniProtKB-UniRule"/>
</dbReference>
<dbReference type="InterPro" id="IPR003444">
    <property type="entry name" value="MraZ"/>
</dbReference>
<evidence type="ECO:0000256" key="7">
    <source>
        <dbReference type="HAMAP-Rule" id="MF_01008"/>
    </source>
</evidence>
<dbReference type="Pfam" id="PF02381">
    <property type="entry name" value="MraZ"/>
    <property type="match status" value="2"/>
</dbReference>
<evidence type="ECO:0000313" key="9">
    <source>
        <dbReference type="EMBL" id="VEJ22279.1"/>
    </source>
</evidence>
<evidence type="ECO:0000259" key="8">
    <source>
        <dbReference type="PROSITE" id="PS51740"/>
    </source>
</evidence>
<dbReference type="Gene3D" id="3.40.1550.20">
    <property type="entry name" value="Transcriptional regulator MraZ domain"/>
    <property type="match status" value="1"/>
</dbReference>
<organism evidence="9 10">
    <name type="scientific">Neisseria animaloris</name>
    <dbReference type="NCBI Taxonomy" id="326522"/>
    <lineage>
        <taxon>Bacteria</taxon>
        <taxon>Pseudomonadati</taxon>
        <taxon>Pseudomonadota</taxon>
        <taxon>Betaproteobacteria</taxon>
        <taxon>Neisseriales</taxon>
        <taxon>Neisseriaceae</taxon>
        <taxon>Neisseria</taxon>
    </lineage>
</organism>
<dbReference type="CDD" id="cd16320">
    <property type="entry name" value="MraZ_N"/>
    <property type="match status" value="1"/>
</dbReference>
<dbReference type="CDD" id="cd16321">
    <property type="entry name" value="MraZ_C"/>
    <property type="match status" value="1"/>
</dbReference>
<evidence type="ECO:0000256" key="5">
    <source>
        <dbReference type="ARBA" id="ARBA00023125"/>
    </source>
</evidence>
<dbReference type="KEGG" id="nani:NCTC12227_02068"/>
<dbReference type="Proteomes" id="UP000268229">
    <property type="component" value="Chromosome"/>
</dbReference>
<name>A0A1X3CK49_9NEIS</name>
<evidence type="ECO:0000313" key="10">
    <source>
        <dbReference type="Proteomes" id="UP000268229"/>
    </source>
</evidence>
<proteinExistence type="inferred from homology"/>
<dbReference type="GO" id="GO:0000976">
    <property type="term" value="F:transcription cis-regulatory region binding"/>
    <property type="evidence" value="ECO:0007669"/>
    <property type="project" value="TreeGrafter"/>
</dbReference>
<dbReference type="RefSeq" id="WP_054600487.1">
    <property type="nucleotide sequence ID" value="NZ_JBGNXI010000002.1"/>
</dbReference>
<evidence type="ECO:0000256" key="4">
    <source>
        <dbReference type="ARBA" id="ARBA00023015"/>
    </source>
</evidence>
<comment type="subunit">
    <text evidence="7">Forms oligomers.</text>
</comment>
<keyword evidence="9" id="KW-0132">Cell division</keyword>
<dbReference type="GO" id="GO:2000143">
    <property type="term" value="P:negative regulation of DNA-templated transcription initiation"/>
    <property type="evidence" value="ECO:0007669"/>
    <property type="project" value="TreeGrafter"/>
</dbReference>
<dbReference type="InterPro" id="IPR038619">
    <property type="entry name" value="MraZ_sf"/>
</dbReference>
<dbReference type="OrthoDB" id="9807753at2"/>
<evidence type="ECO:0000256" key="2">
    <source>
        <dbReference type="ARBA" id="ARBA00022490"/>
    </source>
</evidence>
<dbReference type="GO" id="GO:0005737">
    <property type="term" value="C:cytoplasm"/>
    <property type="evidence" value="ECO:0007669"/>
    <property type="project" value="UniProtKB-UniRule"/>
</dbReference>
<dbReference type="STRING" id="326522.BWD08_04865"/>
<gene>
    <name evidence="7 9" type="primary">mraZ</name>
    <name evidence="9" type="ORF">NCTC12227_02068</name>
</gene>
<comment type="subcellular location">
    <subcellularLocation>
        <location evidence="7">Cytoplasm</location>
        <location evidence="7">Nucleoid</location>
    </subcellularLocation>
</comment>
<sequence>MFGGVHELSIDSKGRLAIPAKFRELLLRHYTPAVVATLDSRSRLLIYPEPEWGKVAEQLLSLKVAGNPTLQRYQNLLLHNADTLELDTAGRVLLPANLRRRVDFDKEVTLVGRANRLELWGREHWEAEMNQALDIDPDELAFQLSQTDLQL</sequence>
<keyword evidence="3" id="KW-0677">Repeat</keyword>
<dbReference type="InterPro" id="IPR035644">
    <property type="entry name" value="MraZ_C"/>
</dbReference>
<accession>A0A1X3CK49</accession>
<dbReference type="GO" id="GO:0051301">
    <property type="term" value="P:cell division"/>
    <property type="evidence" value="ECO:0007669"/>
    <property type="project" value="UniProtKB-KW"/>
</dbReference>
<evidence type="ECO:0000256" key="6">
    <source>
        <dbReference type="ARBA" id="ARBA00023163"/>
    </source>
</evidence>
<comment type="similarity">
    <text evidence="7">Belongs to the MraZ family.</text>
</comment>
<dbReference type="InterPro" id="IPR037914">
    <property type="entry name" value="SpoVT-AbrB_sf"/>
</dbReference>
<dbReference type="NCBIfam" id="TIGR00242">
    <property type="entry name" value="division/cell wall cluster transcriptional repressor MraZ"/>
    <property type="match status" value="1"/>
</dbReference>
<dbReference type="PANTHER" id="PTHR34701">
    <property type="entry name" value="TRANSCRIPTIONAL REGULATOR MRAZ"/>
    <property type="match status" value="1"/>
</dbReference>
<dbReference type="InterPro" id="IPR035642">
    <property type="entry name" value="MraZ_N"/>
</dbReference>
<keyword evidence="5 7" id="KW-0238">DNA-binding</keyword>
<dbReference type="SUPFAM" id="SSF89447">
    <property type="entry name" value="AbrB/MazE/MraZ-like"/>
    <property type="match status" value="1"/>
</dbReference>
<evidence type="ECO:0000256" key="1">
    <source>
        <dbReference type="ARBA" id="ARBA00013860"/>
    </source>
</evidence>
<evidence type="ECO:0000256" key="3">
    <source>
        <dbReference type="ARBA" id="ARBA00022737"/>
    </source>
</evidence>
<feature type="domain" description="SpoVT-AbrB" evidence="8">
    <location>
        <begin position="5"/>
        <end position="51"/>
    </location>
</feature>
<dbReference type="HAMAP" id="MF_01008">
    <property type="entry name" value="MraZ"/>
    <property type="match status" value="1"/>
</dbReference>
<keyword evidence="2 7" id="KW-0963">Cytoplasm</keyword>
<dbReference type="InterPro" id="IPR007159">
    <property type="entry name" value="SpoVT-AbrB_dom"/>
</dbReference>
<dbReference type="GO" id="GO:0009295">
    <property type="term" value="C:nucleoid"/>
    <property type="evidence" value="ECO:0007669"/>
    <property type="project" value="UniProtKB-SubCell"/>
</dbReference>
<dbReference type="InterPro" id="IPR020603">
    <property type="entry name" value="MraZ_dom"/>
</dbReference>
<keyword evidence="4 7" id="KW-0805">Transcription regulation</keyword>
<reference evidence="9 10" key="1">
    <citation type="submission" date="2018-12" db="EMBL/GenBank/DDBJ databases">
        <authorList>
            <consortium name="Pathogen Informatics"/>
        </authorList>
    </citation>
    <scope>NUCLEOTIDE SEQUENCE [LARGE SCALE GENOMIC DNA]</scope>
    <source>
        <strain evidence="9 10">NCTC12227</strain>
    </source>
</reference>
<dbReference type="PROSITE" id="PS51740">
    <property type="entry name" value="SPOVT_ABRB"/>
    <property type="match status" value="2"/>
</dbReference>
<dbReference type="PANTHER" id="PTHR34701:SF1">
    <property type="entry name" value="TRANSCRIPTIONAL REGULATOR MRAZ"/>
    <property type="match status" value="1"/>
</dbReference>
<keyword evidence="10" id="KW-1185">Reference proteome</keyword>
<dbReference type="EMBL" id="LR134516">
    <property type="protein sequence ID" value="VEJ22279.1"/>
    <property type="molecule type" value="Genomic_DNA"/>
</dbReference>
<feature type="domain" description="SpoVT-AbrB" evidence="8">
    <location>
        <begin position="81"/>
        <end position="124"/>
    </location>
</feature>
<keyword evidence="9" id="KW-0131">Cell cycle</keyword>